<dbReference type="eggNOG" id="COG1073">
    <property type="taxonomic scope" value="Bacteria"/>
</dbReference>
<evidence type="ECO:0000259" key="1">
    <source>
        <dbReference type="Pfam" id="PF00561"/>
    </source>
</evidence>
<dbReference type="Pfam" id="PF00561">
    <property type="entry name" value="Abhydrolase_1"/>
    <property type="match status" value="1"/>
</dbReference>
<protein>
    <submittedName>
        <fullName evidence="2">Alpha/beta superfamily hydrolase</fullName>
    </submittedName>
</protein>
<dbReference type="Proteomes" id="UP000019364">
    <property type="component" value="Unassembled WGS sequence"/>
</dbReference>
<keyword evidence="3" id="KW-1185">Reference proteome</keyword>
<name>W7YJQ5_9BACL</name>
<evidence type="ECO:0000313" key="2">
    <source>
        <dbReference type="EMBL" id="GAF08747.1"/>
    </source>
</evidence>
<proteinExistence type="predicted"/>
<dbReference type="InterPro" id="IPR053145">
    <property type="entry name" value="AB_hydrolase_Est10"/>
</dbReference>
<dbReference type="SUPFAM" id="SSF53474">
    <property type="entry name" value="alpha/beta-Hydrolases"/>
    <property type="match status" value="1"/>
</dbReference>
<dbReference type="STRING" id="1236976.JCM16418_2852"/>
<keyword evidence="2" id="KW-0378">Hydrolase</keyword>
<dbReference type="PANTHER" id="PTHR43265">
    <property type="entry name" value="ESTERASE ESTD"/>
    <property type="match status" value="1"/>
</dbReference>
<comment type="caution">
    <text evidence="2">The sequence shown here is derived from an EMBL/GenBank/DDBJ whole genome shotgun (WGS) entry which is preliminary data.</text>
</comment>
<dbReference type="RefSeq" id="WP_036649483.1">
    <property type="nucleotide sequence ID" value="NZ_BAVZ01000008.1"/>
</dbReference>
<dbReference type="Gene3D" id="3.40.50.1820">
    <property type="entry name" value="alpha/beta hydrolase"/>
    <property type="match status" value="1"/>
</dbReference>
<gene>
    <name evidence="2" type="ORF">JCM16418_2852</name>
</gene>
<evidence type="ECO:0000313" key="3">
    <source>
        <dbReference type="Proteomes" id="UP000019364"/>
    </source>
</evidence>
<dbReference type="AlphaFoldDB" id="W7YJQ5"/>
<organism evidence="2 3">
    <name type="scientific">Paenibacillus pini JCM 16418</name>
    <dbReference type="NCBI Taxonomy" id="1236976"/>
    <lineage>
        <taxon>Bacteria</taxon>
        <taxon>Bacillati</taxon>
        <taxon>Bacillota</taxon>
        <taxon>Bacilli</taxon>
        <taxon>Bacillales</taxon>
        <taxon>Paenibacillaceae</taxon>
        <taxon>Paenibacillus</taxon>
    </lineage>
</organism>
<feature type="domain" description="AB hydrolase-1" evidence="1">
    <location>
        <begin position="36"/>
        <end position="151"/>
    </location>
</feature>
<dbReference type="InterPro" id="IPR029058">
    <property type="entry name" value="AB_hydrolase_fold"/>
</dbReference>
<reference evidence="2 3" key="1">
    <citation type="journal article" date="2014" name="Genome Announc.">
        <title>Draft Genome Sequence of Paenibacillus pini JCM 16418T, Isolated from the Rhizosphere of Pine Tree.</title>
        <authorList>
            <person name="Yuki M."/>
            <person name="Oshima K."/>
            <person name="Suda W."/>
            <person name="Oshida Y."/>
            <person name="Kitamura K."/>
            <person name="Iida Y."/>
            <person name="Hattori M."/>
            <person name="Ohkuma M."/>
        </authorList>
    </citation>
    <scope>NUCLEOTIDE SEQUENCE [LARGE SCALE GENOMIC DNA]</scope>
    <source>
        <strain evidence="2 3">JCM 16418</strain>
    </source>
</reference>
<accession>W7YJQ5</accession>
<dbReference type="InterPro" id="IPR000073">
    <property type="entry name" value="AB_hydrolase_1"/>
</dbReference>
<sequence length="276" mass="31168">MERQINIKHEQEELAASIHYPLKPANKEGRSKERVPLVIICHGFVGSRIGVDRLFVKTARDLAQEGYMVLRFDYAGCGESSGSYGSEGFESMINQTRSVLNYALSCTDVDPTSVTLIGHSLGGAVAIMTAVRDRRVKNLILWSSVGYPLNDIVKITGRDVYDSSIKSGTGDYLGYEIAPNFFESLAQFQPFQEAGKFSGNVLIVHGTSDDSIPVDYAFLYQKVFWMRSEGRCDKEIIFQANHTYSSALHRNQLIHSTKEWLNNQENVQQEWQHWMI</sequence>
<dbReference type="EMBL" id="BAVZ01000008">
    <property type="protein sequence ID" value="GAF08747.1"/>
    <property type="molecule type" value="Genomic_DNA"/>
</dbReference>
<dbReference type="OrthoDB" id="9780269at2"/>
<dbReference type="PANTHER" id="PTHR43265:SF1">
    <property type="entry name" value="ESTERASE ESTD"/>
    <property type="match status" value="1"/>
</dbReference>
<dbReference type="GO" id="GO:0052689">
    <property type="term" value="F:carboxylic ester hydrolase activity"/>
    <property type="evidence" value="ECO:0007669"/>
    <property type="project" value="TreeGrafter"/>
</dbReference>